<reference evidence="2 3" key="1">
    <citation type="submission" date="2018-04" db="EMBL/GenBank/DDBJ databases">
        <title>Sphingobacterium sp. M46 Genome.</title>
        <authorList>
            <person name="Cheng J."/>
            <person name="Li Y."/>
        </authorList>
    </citation>
    <scope>NUCLEOTIDE SEQUENCE [LARGE SCALE GENOMIC DNA]</scope>
    <source>
        <strain evidence="2 3">M46</strain>
    </source>
</reference>
<keyword evidence="1" id="KW-0472">Membrane</keyword>
<dbReference type="Proteomes" id="UP000250831">
    <property type="component" value="Unassembled WGS sequence"/>
</dbReference>
<organism evidence="2 3">
    <name type="scientific">Sphingobacterium athyrii</name>
    <dbReference type="NCBI Taxonomy" id="2152717"/>
    <lineage>
        <taxon>Bacteria</taxon>
        <taxon>Pseudomonadati</taxon>
        <taxon>Bacteroidota</taxon>
        <taxon>Sphingobacteriia</taxon>
        <taxon>Sphingobacteriales</taxon>
        <taxon>Sphingobacteriaceae</taxon>
        <taxon>Sphingobacterium</taxon>
    </lineage>
</organism>
<protein>
    <submittedName>
        <fullName evidence="2">Uncharacterized protein</fullName>
    </submittedName>
</protein>
<evidence type="ECO:0000313" key="3">
    <source>
        <dbReference type="Proteomes" id="UP000250831"/>
    </source>
</evidence>
<keyword evidence="3" id="KW-1185">Reference proteome</keyword>
<sequence>MAPADCPAVVFMPAHDSVSLIGVIRLIGIFFLFWPAVFPAGSLFCPGPRPVFRPSHVSPYGFLLAAPLLSD</sequence>
<keyword evidence="1" id="KW-0812">Transmembrane</keyword>
<name>A0A363NR87_9SPHI</name>
<gene>
    <name evidence="2" type="ORF">DCO56_19895</name>
</gene>
<evidence type="ECO:0000313" key="2">
    <source>
        <dbReference type="EMBL" id="PUV23171.1"/>
    </source>
</evidence>
<feature type="transmembrane region" description="Helical" evidence="1">
    <location>
        <begin position="20"/>
        <end position="45"/>
    </location>
</feature>
<dbReference type="EMBL" id="QCXX01000005">
    <property type="protein sequence ID" value="PUV23171.1"/>
    <property type="molecule type" value="Genomic_DNA"/>
</dbReference>
<evidence type="ECO:0000256" key="1">
    <source>
        <dbReference type="SAM" id="Phobius"/>
    </source>
</evidence>
<keyword evidence="1" id="KW-1133">Transmembrane helix</keyword>
<accession>A0A363NR87</accession>
<dbReference type="AlphaFoldDB" id="A0A363NR87"/>
<proteinExistence type="predicted"/>
<comment type="caution">
    <text evidence="2">The sequence shown here is derived from an EMBL/GenBank/DDBJ whole genome shotgun (WGS) entry which is preliminary data.</text>
</comment>